<dbReference type="PROSITE" id="PS51257">
    <property type="entry name" value="PROKAR_LIPOPROTEIN"/>
    <property type="match status" value="1"/>
</dbReference>
<dbReference type="Pfam" id="PF10817">
    <property type="entry name" value="DUF2563"/>
    <property type="match status" value="1"/>
</dbReference>
<dbReference type="InterPro" id="IPR022534">
    <property type="entry name" value="DUF2563"/>
</dbReference>
<proteinExistence type="predicted"/>
<protein>
    <submittedName>
        <fullName evidence="1">Uncharacterized protein</fullName>
    </submittedName>
</protein>
<gene>
    <name evidence="1" type="ORF">B8W67_16140</name>
</gene>
<evidence type="ECO:0000313" key="2">
    <source>
        <dbReference type="Proteomes" id="UP000193577"/>
    </source>
</evidence>
<dbReference type="EMBL" id="NCXO01000043">
    <property type="protein sequence ID" value="OSC31476.1"/>
    <property type="molecule type" value="Genomic_DNA"/>
</dbReference>
<comment type="caution">
    <text evidence="1">The sequence shown here is derived from an EMBL/GenBank/DDBJ whole genome shotgun (WGS) entry which is preliminary data.</text>
</comment>
<evidence type="ECO:0000313" key="1">
    <source>
        <dbReference type="EMBL" id="OSC31476.1"/>
    </source>
</evidence>
<sequence length="116" mass="11756">MSLRYSWPVNVGDMAASAPLLVGGGAACGHAAGAAQMGAERLGGASAATTVFGDFSEARQFHGAVTAARDDHHNRLAEHQGALTAYVARANETAQVFTGTDRRNAAAITDTTAGLA</sequence>
<name>A0AA91SQK5_9MYCO</name>
<keyword evidence="2" id="KW-1185">Reference proteome</keyword>
<dbReference type="Proteomes" id="UP000193577">
    <property type="component" value="Unassembled WGS sequence"/>
</dbReference>
<organism evidence="1 2">
    <name type="scientific">Mycolicibacillus koreensis</name>
    <dbReference type="NCBI Taxonomy" id="1069220"/>
    <lineage>
        <taxon>Bacteria</taxon>
        <taxon>Bacillati</taxon>
        <taxon>Actinomycetota</taxon>
        <taxon>Actinomycetes</taxon>
        <taxon>Mycobacteriales</taxon>
        <taxon>Mycobacteriaceae</taxon>
        <taxon>Mycolicibacillus</taxon>
    </lineage>
</organism>
<reference evidence="1 2" key="1">
    <citation type="submission" date="2017-04" db="EMBL/GenBank/DDBJ databases">
        <title>The new phylogeny of genus Mycobacterium.</title>
        <authorList>
            <person name="Tortoli E."/>
            <person name="Trovato A."/>
            <person name="Cirillo D.M."/>
        </authorList>
    </citation>
    <scope>NUCLEOTIDE SEQUENCE [LARGE SCALE GENOMIC DNA]</scope>
    <source>
        <strain evidence="1 2">KCTC 19819</strain>
    </source>
</reference>
<accession>A0AA91SQK5</accession>
<dbReference type="AlphaFoldDB" id="A0AA91SQK5"/>